<name>A0A183G400_HELPZ</name>
<evidence type="ECO:0000313" key="1">
    <source>
        <dbReference type="EMBL" id="VDP05226.1"/>
    </source>
</evidence>
<evidence type="ECO:0000313" key="2">
    <source>
        <dbReference type="Proteomes" id="UP000050761"/>
    </source>
</evidence>
<reference evidence="1 2" key="1">
    <citation type="submission" date="2018-11" db="EMBL/GenBank/DDBJ databases">
        <authorList>
            <consortium name="Pathogen Informatics"/>
        </authorList>
    </citation>
    <scope>NUCLEOTIDE SEQUENCE [LARGE SCALE GENOMIC DNA]</scope>
</reference>
<proteinExistence type="predicted"/>
<evidence type="ECO:0000313" key="3">
    <source>
        <dbReference type="WBParaSite" id="HPBE_0001619601-mRNA-1"/>
    </source>
</evidence>
<protein>
    <submittedName>
        <fullName evidence="3">PIN_6 domain-containing protein</fullName>
    </submittedName>
</protein>
<organism evidence="2 3">
    <name type="scientific">Heligmosomoides polygyrus</name>
    <name type="common">Parasitic roundworm</name>
    <dbReference type="NCBI Taxonomy" id="6339"/>
    <lineage>
        <taxon>Eukaryota</taxon>
        <taxon>Metazoa</taxon>
        <taxon>Ecdysozoa</taxon>
        <taxon>Nematoda</taxon>
        <taxon>Chromadorea</taxon>
        <taxon>Rhabditida</taxon>
        <taxon>Rhabditina</taxon>
        <taxon>Rhabditomorpha</taxon>
        <taxon>Strongyloidea</taxon>
        <taxon>Heligmosomidae</taxon>
        <taxon>Heligmosomoides</taxon>
    </lineage>
</organism>
<sequence length="223" mass="24512">MMPTSTVSKPVFKRPGLEKQYEFNSDVLALISPLLPIAPEDYRIKATIAKAIQLLSQRNEIIVVADKDPAVWDFVEQHEKAASFKTSNPALAEFLKNVKKETPRKESKAVQKTNSVNGVNSATARDETTLIRGKLDDIPDTSIDNSLKDFYGVRKKANCTVTSAVRRTALLFPNRNGRALLPALGHFLLSNSLIEKLCQPVSGVPALRLPQVGWQIIGTSGFA</sequence>
<accession>A0A183G400</accession>
<keyword evidence="2" id="KW-1185">Reference proteome</keyword>
<gene>
    <name evidence="1" type="ORF">HPBE_LOCUS16195</name>
</gene>
<dbReference type="AlphaFoldDB" id="A0A183G400"/>
<dbReference type="Proteomes" id="UP000050761">
    <property type="component" value="Unassembled WGS sequence"/>
</dbReference>
<dbReference type="WBParaSite" id="HPBE_0001619601-mRNA-1">
    <property type="protein sequence ID" value="HPBE_0001619601-mRNA-1"/>
    <property type="gene ID" value="HPBE_0001619601"/>
</dbReference>
<reference evidence="3" key="2">
    <citation type="submission" date="2019-09" db="UniProtKB">
        <authorList>
            <consortium name="WormBaseParasite"/>
        </authorList>
    </citation>
    <scope>IDENTIFICATION</scope>
</reference>
<dbReference type="EMBL" id="UZAH01029283">
    <property type="protein sequence ID" value="VDP05226.1"/>
    <property type="molecule type" value="Genomic_DNA"/>
</dbReference>
<dbReference type="OrthoDB" id="5873341at2759"/>
<accession>A0A3P8EDI4</accession>